<dbReference type="InterPro" id="IPR032710">
    <property type="entry name" value="NTF2-like_dom_sf"/>
</dbReference>
<dbReference type="EMBL" id="AP023356">
    <property type="protein sequence ID" value="BCJ44166.1"/>
    <property type="molecule type" value="Genomic_DNA"/>
</dbReference>
<organism evidence="2 3">
    <name type="scientific">Actinoplanes ianthinogenes</name>
    <dbReference type="NCBI Taxonomy" id="122358"/>
    <lineage>
        <taxon>Bacteria</taxon>
        <taxon>Bacillati</taxon>
        <taxon>Actinomycetota</taxon>
        <taxon>Actinomycetes</taxon>
        <taxon>Micromonosporales</taxon>
        <taxon>Micromonosporaceae</taxon>
        <taxon>Actinoplanes</taxon>
    </lineage>
</organism>
<accession>A0ABM7LY22</accession>
<dbReference type="InterPro" id="IPR037401">
    <property type="entry name" value="SnoaL-like"/>
</dbReference>
<name>A0ABM7LY22_9ACTN</name>
<feature type="domain" description="SnoaL-like" evidence="1">
    <location>
        <begin position="13"/>
        <end position="111"/>
    </location>
</feature>
<sequence length="122" mass="13358">MSRADELADAWVAFWNGDLGRAGTLLTDDFRIHFGGGDEAALAGDEVRGPAAMSAYVEDFRKQREGPRFSLDEPPIAGDRGFVMRWSVRRPGVHRGGIDLLHVTGDRIAEVWSVTGERAFAA</sequence>
<evidence type="ECO:0000313" key="3">
    <source>
        <dbReference type="Proteomes" id="UP000676967"/>
    </source>
</evidence>
<keyword evidence="3" id="KW-1185">Reference proteome</keyword>
<dbReference type="RefSeq" id="WP_189329087.1">
    <property type="nucleotide sequence ID" value="NZ_AP023356.1"/>
</dbReference>
<evidence type="ECO:0000259" key="1">
    <source>
        <dbReference type="Pfam" id="PF12680"/>
    </source>
</evidence>
<evidence type="ECO:0000313" key="2">
    <source>
        <dbReference type="EMBL" id="BCJ44166.1"/>
    </source>
</evidence>
<reference evidence="2 3" key="1">
    <citation type="submission" date="2020-08" db="EMBL/GenBank/DDBJ databases">
        <title>Whole genome shotgun sequence of Actinoplanes ianthinogenes NBRC 13996.</title>
        <authorList>
            <person name="Komaki H."/>
            <person name="Tamura T."/>
        </authorList>
    </citation>
    <scope>NUCLEOTIDE SEQUENCE [LARGE SCALE GENOMIC DNA]</scope>
    <source>
        <strain evidence="2 3">NBRC 13996</strain>
    </source>
</reference>
<protein>
    <recommendedName>
        <fullName evidence="1">SnoaL-like domain-containing protein</fullName>
    </recommendedName>
</protein>
<dbReference type="Proteomes" id="UP000676967">
    <property type="component" value="Chromosome"/>
</dbReference>
<dbReference type="Gene3D" id="3.10.450.50">
    <property type="match status" value="1"/>
</dbReference>
<gene>
    <name evidence="2" type="ORF">Aiant_48230</name>
</gene>
<dbReference type="Pfam" id="PF12680">
    <property type="entry name" value="SnoaL_2"/>
    <property type="match status" value="1"/>
</dbReference>
<proteinExistence type="predicted"/>
<dbReference type="SUPFAM" id="SSF54427">
    <property type="entry name" value="NTF2-like"/>
    <property type="match status" value="1"/>
</dbReference>